<organism evidence="1 2">
    <name type="scientific">Adlercreutzia equolifaciens subsp. celatus DSM 18785</name>
    <dbReference type="NCBI Taxonomy" id="1121021"/>
    <lineage>
        <taxon>Bacteria</taxon>
        <taxon>Bacillati</taxon>
        <taxon>Actinomycetota</taxon>
        <taxon>Coriobacteriia</taxon>
        <taxon>Eggerthellales</taxon>
        <taxon>Eggerthellaceae</taxon>
        <taxon>Adlercreutzia</taxon>
    </lineage>
</organism>
<evidence type="ECO:0000313" key="1">
    <source>
        <dbReference type="EMBL" id="RNL37900.1"/>
    </source>
</evidence>
<sequence>MAGTLTIGSTKYPFDTEIFALEWGQVPDLVKTAMVNSGAMVEDAYIGSLIANGSNTYTIPFYNDLADGDEDNYDGQTDMTAGESTGDSQTGVVYGRMKAWKAPQFAADFTTAKPMAHIAARIAPWYNRQTQKRIIGIANGVLGVTGMASHAVTKSKLDENTLSDVTQEIWGDNKGSIVMAIMHSAVAQEFEDLNRSNYLKYTDANGMTSVVRTININGITCIIDDGMPVTPAVDASGTGQTATPAKPAMYDTFLFGVGALRHASAPVTMPVETWRDPVKNGGMDFIGTRRRETIHPNGMSFKAPTAMGDSPTNAQLFASANWKMAYPDAKGILIGKMTTPGHAAE</sequence>
<dbReference type="Proteomes" id="UP000278327">
    <property type="component" value="Unassembled WGS sequence"/>
</dbReference>
<keyword evidence="1" id="KW-0167">Capsid protein</keyword>
<proteinExistence type="predicted"/>
<accession>A0A3N0ATH1</accession>
<keyword evidence="2" id="KW-1185">Reference proteome</keyword>
<protein>
    <submittedName>
        <fullName evidence="1">Coat protein</fullName>
    </submittedName>
</protein>
<dbReference type="AlphaFoldDB" id="A0A3N0ATH1"/>
<evidence type="ECO:0000313" key="2">
    <source>
        <dbReference type="Proteomes" id="UP000278327"/>
    </source>
</evidence>
<name>A0A3N0ATH1_9ACTN</name>
<gene>
    <name evidence="1" type="ORF">DMP10_06460</name>
</gene>
<keyword evidence="1" id="KW-0946">Virion</keyword>
<comment type="caution">
    <text evidence="1">The sequence shown here is derived from an EMBL/GenBank/DDBJ whole genome shotgun (WGS) entry which is preliminary data.</text>
</comment>
<reference evidence="1 2" key="1">
    <citation type="journal article" date="2019" name="Microbiol. Resour. Announc.">
        <title>Draft Genome Sequences of Type Strains of Gordonibacter faecihominis, Paraeggerthella hongkongensis, Parvibacter caecicola,Slackia equolifaciens, Slackia faecicanis, and Slackia isoflavoniconvertens.</title>
        <authorList>
            <person name="Danylec N."/>
            <person name="Stoll D.A."/>
            <person name="Dotsch A."/>
            <person name="Huch M."/>
        </authorList>
    </citation>
    <scope>NUCLEOTIDE SEQUENCE [LARGE SCALE GENOMIC DNA]</scope>
    <source>
        <strain evidence="1 2">DSM 18785</strain>
    </source>
</reference>
<dbReference type="RefSeq" id="WP_117284373.1">
    <property type="nucleotide sequence ID" value="NZ_JAMTCE010000006.1"/>
</dbReference>
<dbReference type="EMBL" id="QICA01000009">
    <property type="protein sequence ID" value="RNL37900.1"/>
    <property type="molecule type" value="Genomic_DNA"/>
</dbReference>